<sequence length="239" mass="25285">MAKKVLRCQKGFTLVEIAVVLGVLAVLVAILVPTVGGFINQSKIVKAQRDLEVVGLAVIRLMQEVGPCIKRNASLPCTEANRVDLLEGEGPSVLSSGVSSADFSSNEISGGSINWDDDGTPASSMEDQFTFNTPVYLTPRDFLLSHPNPANILGWRGSYISSPVGPDPWGNKYFVNTVFSTVASDSAGGINEGQKSGGWSYDLFAISAGPNGVYETPFAQISAVPSGDDIIHIINGSTY</sequence>
<keyword evidence="1" id="KW-1133">Transmembrane helix</keyword>
<dbReference type="PROSITE" id="PS00409">
    <property type="entry name" value="PROKAR_NTER_METHYL"/>
    <property type="match status" value="1"/>
</dbReference>
<dbReference type="InterPro" id="IPR045584">
    <property type="entry name" value="Pilin-like"/>
</dbReference>
<dbReference type="NCBIfam" id="TIGR02532">
    <property type="entry name" value="IV_pilin_GFxxxE"/>
    <property type="match status" value="1"/>
</dbReference>
<gene>
    <name evidence="2" type="ORF">A3J46_04720</name>
</gene>
<protein>
    <recommendedName>
        <fullName evidence="4">Type II secretion system protein GspG C-terminal domain-containing protein</fullName>
    </recommendedName>
</protein>
<dbReference type="Proteomes" id="UP000177167">
    <property type="component" value="Unassembled WGS sequence"/>
</dbReference>
<dbReference type="AlphaFoldDB" id="A0A1F8FAL7"/>
<dbReference type="EMBL" id="MGJP01000014">
    <property type="protein sequence ID" value="OGN10183.1"/>
    <property type="molecule type" value="Genomic_DNA"/>
</dbReference>
<accession>A0A1F8FAL7</accession>
<dbReference type="SUPFAM" id="SSF54523">
    <property type="entry name" value="Pili subunits"/>
    <property type="match status" value="1"/>
</dbReference>
<dbReference type="Gene3D" id="3.30.700.10">
    <property type="entry name" value="Glycoprotein, Type 4 Pilin"/>
    <property type="match status" value="1"/>
</dbReference>
<dbReference type="Pfam" id="PF07963">
    <property type="entry name" value="N_methyl"/>
    <property type="match status" value="1"/>
</dbReference>
<proteinExistence type="predicted"/>
<reference evidence="2 3" key="1">
    <citation type="journal article" date="2016" name="Nat. Commun.">
        <title>Thousands of microbial genomes shed light on interconnected biogeochemical processes in an aquifer system.</title>
        <authorList>
            <person name="Anantharaman K."/>
            <person name="Brown C.T."/>
            <person name="Hug L.A."/>
            <person name="Sharon I."/>
            <person name="Castelle C.J."/>
            <person name="Probst A.J."/>
            <person name="Thomas B.C."/>
            <person name="Singh A."/>
            <person name="Wilkins M.J."/>
            <person name="Karaoz U."/>
            <person name="Brodie E.L."/>
            <person name="Williams K.H."/>
            <person name="Hubbard S.S."/>
            <person name="Banfield J.F."/>
        </authorList>
    </citation>
    <scope>NUCLEOTIDE SEQUENCE [LARGE SCALE GENOMIC DNA]</scope>
</reference>
<organism evidence="2 3">
    <name type="scientific">Candidatus Yanofskybacteria bacterium RIFCSPHIGHO2_02_FULL_41_11</name>
    <dbReference type="NCBI Taxonomy" id="1802675"/>
    <lineage>
        <taxon>Bacteria</taxon>
        <taxon>Candidatus Yanofskyibacteriota</taxon>
    </lineage>
</organism>
<evidence type="ECO:0000313" key="3">
    <source>
        <dbReference type="Proteomes" id="UP000177167"/>
    </source>
</evidence>
<feature type="transmembrane region" description="Helical" evidence="1">
    <location>
        <begin position="12"/>
        <end position="39"/>
    </location>
</feature>
<evidence type="ECO:0000313" key="2">
    <source>
        <dbReference type="EMBL" id="OGN10183.1"/>
    </source>
</evidence>
<evidence type="ECO:0000256" key="1">
    <source>
        <dbReference type="SAM" id="Phobius"/>
    </source>
</evidence>
<keyword evidence="1" id="KW-0812">Transmembrane</keyword>
<dbReference type="InterPro" id="IPR012902">
    <property type="entry name" value="N_methyl_site"/>
</dbReference>
<evidence type="ECO:0008006" key="4">
    <source>
        <dbReference type="Google" id="ProtNLM"/>
    </source>
</evidence>
<name>A0A1F8FAL7_9BACT</name>
<keyword evidence="1" id="KW-0472">Membrane</keyword>
<comment type="caution">
    <text evidence="2">The sequence shown here is derived from an EMBL/GenBank/DDBJ whole genome shotgun (WGS) entry which is preliminary data.</text>
</comment>